<name>A0A914D5N6_9BILA</name>
<accession>A0A914D5N6</accession>
<protein>
    <submittedName>
        <fullName evidence="2">Uncharacterized protein</fullName>
    </submittedName>
</protein>
<proteinExistence type="predicted"/>
<evidence type="ECO:0000313" key="1">
    <source>
        <dbReference type="Proteomes" id="UP000887540"/>
    </source>
</evidence>
<reference evidence="2" key="1">
    <citation type="submission" date="2022-11" db="UniProtKB">
        <authorList>
            <consortium name="WormBaseParasite"/>
        </authorList>
    </citation>
    <scope>IDENTIFICATION</scope>
</reference>
<sequence length="121" mass="13533">MAGNALELIDSLFTENDDYATSMPLFLSSIRTQLAPFYSNAKILNASSNPCKNGELVRFRGIIQNSQGFELFASHLLVTNEKGERQSLCGAFQNDFEATWTDSMECFLTSRRLQVLVTIIV</sequence>
<dbReference type="AlphaFoldDB" id="A0A914D5N6"/>
<dbReference type="Proteomes" id="UP000887540">
    <property type="component" value="Unplaced"/>
</dbReference>
<evidence type="ECO:0000313" key="2">
    <source>
        <dbReference type="WBParaSite" id="ACRNAN_scaffold1952.g17305.t1"/>
    </source>
</evidence>
<organism evidence="1 2">
    <name type="scientific">Acrobeloides nanus</name>
    <dbReference type="NCBI Taxonomy" id="290746"/>
    <lineage>
        <taxon>Eukaryota</taxon>
        <taxon>Metazoa</taxon>
        <taxon>Ecdysozoa</taxon>
        <taxon>Nematoda</taxon>
        <taxon>Chromadorea</taxon>
        <taxon>Rhabditida</taxon>
        <taxon>Tylenchina</taxon>
        <taxon>Cephalobomorpha</taxon>
        <taxon>Cephaloboidea</taxon>
        <taxon>Cephalobidae</taxon>
        <taxon>Acrobeloides</taxon>
    </lineage>
</organism>
<keyword evidence="1" id="KW-1185">Reference proteome</keyword>
<dbReference type="WBParaSite" id="ACRNAN_scaffold1952.g17305.t1">
    <property type="protein sequence ID" value="ACRNAN_scaffold1952.g17305.t1"/>
    <property type="gene ID" value="ACRNAN_scaffold1952.g17305"/>
</dbReference>